<evidence type="ECO:0000313" key="1">
    <source>
        <dbReference type="EMBL" id="ETI70431.1"/>
    </source>
</evidence>
<evidence type="ECO:0000313" key="2">
    <source>
        <dbReference type="Proteomes" id="UP000018877"/>
    </source>
</evidence>
<dbReference type="AlphaFoldDB" id="A0AB94ITM8"/>
<dbReference type="Gene3D" id="3.40.30.10">
    <property type="entry name" value="Glutaredoxin"/>
    <property type="match status" value="1"/>
</dbReference>
<evidence type="ECO:0008006" key="3">
    <source>
        <dbReference type="Google" id="ProtNLM"/>
    </source>
</evidence>
<proteinExistence type="predicted"/>
<dbReference type="SUPFAM" id="SSF52833">
    <property type="entry name" value="Thioredoxin-like"/>
    <property type="match status" value="1"/>
</dbReference>
<comment type="caution">
    <text evidence="1">The sequence shown here is derived from an EMBL/GenBank/DDBJ whole genome shotgun (WGS) entry which is preliminary data.</text>
</comment>
<sequence>MTSPFIFYLMEVVGMLKKVDSVEEFNQLVGTESKFFLLKHSLTCPISHAAYKEYEKYANEHQDIPTYYLAVQEARPLSNEIAAKFQIKHESPQVILFSGGAASWNASHWKITNSALVNAKMDTQ</sequence>
<protein>
    <recommendedName>
        <fullName evidence="3">Bacillithiol system redox-active protein YtxJ</fullName>
    </recommendedName>
</protein>
<accession>A0AB94ITM8</accession>
<keyword evidence="2" id="KW-1185">Reference proteome</keyword>
<reference evidence="1 2" key="1">
    <citation type="journal article" date="2014" name="Environ. Microbiol.">
        <title>The nitrate-ammonifying and nosZ-carrying bacterium Bacillus vireti is a potent source and sink for nitric and nitrous oxide under high nitrate conditions.</title>
        <authorList>
            <person name="Mania D."/>
            <person name="Heylen K."/>
            <person name="van Spanning R.J."/>
            <person name="Frostegard A."/>
        </authorList>
    </citation>
    <scope>NUCLEOTIDE SEQUENCE [LARGE SCALE GENOMIC DNA]</scope>
    <source>
        <strain evidence="1 2">LMG 21834</strain>
    </source>
</reference>
<dbReference type="InterPro" id="IPR022551">
    <property type="entry name" value="BrxC"/>
</dbReference>
<name>A0AB94ITM8_9BACI</name>
<dbReference type="Proteomes" id="UP000018877">
    <property type="component" value="Unassembled WGS sequence"/>
</dbReference>
<dbReference type="EMBL" id="ALAN01000016">
    <property type="protein sequence ID" value="ETI70431.1"/>
    <property type="molecule type" value="Genomic_DNA"/>
</dbReference>
<dbReference type="Pfam" id="PF11009">
    <property type="entry name" value="BrxC"/>
    <property type="match status" value="1"/>
</dbReference>
<dbReference type="InterPro" id="IPR036249">
    <property type="entry name" value="Thioredoxin-like_sf"/>
</dbReference>
<gene>
    <name evidence="1" type="ORF">BAVI_02339</name>
</gene>
<organism evidence="1 2">
    <name type="scientific">Neobacillus vireti LMG 21834</name>
    <dbReference type="NCBI Taxonomy" id="1131730"/>
    <lineage>
        <taxon>Bacteria</taxon>
        <taxon>Bacillati</taxon>
        <taxon>Bacillota</taxon>
        <taxon>Bacilli</taxon>
        <taxon>Bacillales</taxon>
        <taxon>Bacillaceae</taxon>
        <taxon>Neobacillus</taxon>
    </lineage>
</organism>
<dbReference type="NCBIfam" id="TIGR04019">
    <property type="entry name" value="B_thiol_YtxJ"/>
    <property type="match status" value="1"/>
</dbReference>